<name>A0AA86TAQ3_9BACT</name>
<sequence length="162" mass="17982">MMPPSGAKRGDAVLEIKLGSNIVRDSNGVLKFQGKEQLVLECRSGQLWLTMDFYDERGAHIAHVRRNQWAFNEGHRFILQTNSPALAPFSSGPWVTVTDQETGEVFLEAVMTPEGRIEMIRGRFFTHKGERVEVTPHVCRVGSAVSHFGEVFECRGGPAAIG</sequence>
<accession>A0AA86TAQ3</accession>
<dbReference type="Proteomes" id="UP001179121">
    <property type="component" value="Chromosome"/>
</dbReference>
<organism evidence="1 2">
    <name type="scientific">Nitrospira tepida</name>
    <dbReference type="NCBI Taxonomy" id="2973512"/>
    <lineage>
        <taxon>Bacteria</taxon>
        <taxon>Pseudomonadati</taxon>
        <taxon>Nitrospirota</taxon>
        <taxon>Nitrospiria</taxon>
        <taxon>Nitrospirales</taxon>
        <taxon>Nitrospiraceae</taxon>
        <taxon>Nitrospira</taxon>
    </lineage>
</organism>
<dbReference type="KEGG" id="nti:DNFV4_03935"/>
<evidence type="ECO:0000313" key="2">
    <source>
        <dbReference type="Proteomes" id="UP001179121"/>
    </source>
</evidence>
<gene>
    <name evidence="1" type="ORF">DNFV4_03935</name>
</gene>
<evidence type="ECO:0000313" key="1">
    <source>
        <dbReference type="EMBL" id="CAI4033498.1"/>
    </source>
</evidence>
<reference evidence="1" key="1">
    <citation type="submission" date="2022-10" db="EMBL/GenBank/DDBJ databases">
        <authorList>
            <person name="Koch H."/>
        </authorList>
    </citation>
    <scope>NUCLEOTIDE SEQUENCE</scope>
    <source>
        <strain evidence="1">DNF</strain>
    </source>
</reference>
<keyword evidence="2" id="KW-1185">Reference proteome</keyword>
<protein>
    <submittedName>
        <fullName evidence="1">CesT family type III secretion system chaperone</fullName>
    </submittedName>
</protein>
<dbReference type="RefSeq" id="WP_289270759.1">
    <property type="nucleotide sequence ID" value="NZ_OX365700.1"/>
</dbReference>
<dbReference type="AlphaFoldDB" id="A0AA86TAQ3"/>
<dbReference type="EMBL" id="OX365700">
    <property type="protein sequence ID" value="CAI4033498.1"/>
    <property type="molecule type" value="Genomic_DNA"/>
</dbReference>
<proteinExistence type="predicted"/>